<name>A0A8B6BNL6_MYTGA</name>
<dbReference type="SUPFAM" id="SSF56672">
    <property type="entry name" value="DNA/RNA polymerases"/>
    <property type="match status" value="1"/>
</dbReference>
<evidence type="ECO:0008006" key="4">
    <source>
        <dbReference type="Google" id="ProtNLM"/>
    </source>
</evidence>
<comment type="caution">
    <text evidence="1">The sequence shown here is derived from an EMBL/GenBank/DDBJ whole genome shotgun (WGS) entry which is preliminary data.</text>
</comment>
<organism evidence="1 3">
    <name type="scientific">Mytilus galloprovincialis</name>
    <name type="common">Mediterranean mussel</name>
    <dbReference type="NCBI Taxonomy" id="29158"/>
    <lineage>
        <taxon>Eukaryota</taxon>
        <taxon>Metazoa</taxon>
        <taxon>Spiralia</taxon>
        <taxon>Lophotrochozoa</taxon>
        <taxon>Mollusca</taxon>
        <taxon>Bivalvia</taxon>
        <taxon>Autobranchia</taxon>
        <taxon>Pteriomorphia</taxon>
        <taxon>Mytilida</taxon>
        <taxon>Mytiloidea</taxon>
        <taxon>Mytilidae</taxon>
        <taxon>Mytilinae</taxon>
        <taxon>Mytilus</taxon>
    </lineage>
</organism>
<evidence type="ECO:0000313" key="3">
    <source>
        <dbReference type="Proteomes" id="UP000596742"/>
    </source>
</evidence>
<dbReference type="AlphaFoldDB" id="A0A8B6BNL6"/>
<dbReference type="EMBL" id="UYJE01000975">
    <property type="protein sequence ID" value="VDH98084.1"/>
    <property type="molecule type" value="Genomic_DNA"/>
</dbReference>
<dbReference type="InterPro" id="IPR043502">
    <property type="entry name" value="DNA/RNA_pol_sf"/>
</dbReference>
<gene>
    <name evidence="1" type="ORF">MGAL_10B029892</name>
    <name evidence="2" type="ORF">MGAL_10B070866</name>
</gene>
<reference evidence="1" key="1">
    <citation type="submission" date="2018-11" db="EMBL/GenBank/DDBJ databases">
        <authorList>
            <person name="Alioto T."/>
            <person name="Alioto T."/>
        </authorList>
    </citation>
    <scope>NUCLEOTIDE SEQUENCE</scope>
</reference>
<dbReference type="Proteomes" id="UP000596742">
    <property type="component" value="Unassembled WGS sequence"/>
</dbReference>
<sequence length="133" mass="15252">MIVHLFGATSSPSIYNFSLRRTTVIHGDQYDKQISEPIERNMYVDDCLVLAKTNYKAVSLVEIVTSICKQGGLNIIKWASTSPNVVNSIPEKDCAKEVKQWNLHTDSVRRTKKLFLLLIVTRKGYKLFFKVMR</sequence>
<proteinExistence type="predicted"/>
<dbReference type="PANTHER" id="PTHR47331">
    <property type="entry name" value="PHD-TYPE DOMAIN-CONTAINING PROTEIN"/>
    <property type="match status" value="1"/>
</dbReference>
<evidence type="ECO:0000313" key="2">
    <source>
        <dbReference type="EMBL" id="VDH98084.1"/>
    </source>
</evidence>
<evidence type="ECO:0000313" key="1">
    <source>
        <dbReference type="EMBL" id="VDH93451.1"/>
    </source>
</evidence>
<protein>
    <recommendedName>
        <fullName evidence="4">Reverse transcriptase domain-containing protein</fullName>
    </recommendedName>
</protein>
<dbReference type="EMBL" id="UYJE01000465">
    <property type="protein sequence ID" value="VDH93451.1"/>
    <property type="molecule type" value="Genomic_DNA"/>
</dbReference>
<keyword evidence="3" id="KW-1185">Reference proteome</keyword>
<dbReference type="OrthoDB" id="10051210at2759"/>
<accession>A0A8B6BNL6</accession>